<dbReference type="AlphaFoldDB" id="A0A8H3FIJ8"/>
<feature type="region of interest" description="Disordered" evidence="1">
    <location>
        <begin position="1"/>
        <end position="68"/>
    </location>
</feature>
<keyword evidence="3" id="KW-1185">Reference proteome</keyword>
<gene>
    <name evidence="2" type="ORF">ALECFALPRED_001838</name>
</gene>
<reference evidence="2" key="1">
    <citation type="submission" date="2021-03" db="EMBL/GenBank/DDBJ databases">
        <authorList>
            <person name="Tagirdzhanova G."/>
        </authorList>
    </citation>
    <scope>NUCLEOTIDE SEQUENCE</scope>
</reference>
<proteinExistence type="predicted"/>
<comment type="caution">
    <text evidence="2">The sequence shown here is derived from an EMBL/GenBank/DDBJ whole genome shotgun (WGS) entry which is preliminary data.</text>
</comment>
<dbReference type="EMBL" id="CAJPDR010000147">
    <property type="protein sequence ID" value="CAF9921606.1"/>
    <property type="molecule type" value="Genomic_DNA"/>
</dbReference>
<dbReference type="Proteomes" id="UP000664203">
    <property type="component" value="Unassembled WGS sequence"/>
</dbReference>
<name>A0A8H3FIJ8_9LECA</name>
<evidence type="ECO:0000256" key="1">
    <source>
        <dbReference type="SAM" id="MobiDB-lite"/>
    </source>
</evidence>
<evidence type="ECO:0000313" key="2">
    <source>
        <dbReference type="EMBL" id="CAF9921606.1"/>
    </source>
</evidence>
<organism evidence="2 3">
    <name type="scientific">Alectoria fallacina</name>
    <dbReference type="NCBI Taxonomy" id="1903189"/>
    <lineage>
        <taxon>Eukaryota</taxon>
        <taxon>Fungi</taxon>
        <taxon>Dikarya</taxon>
        <taxon>Ascomycota</taxon>
        <taxon>Pezizomycotina</taxon>
        <taxon>Lecanoromycetes</taxon>
        <taxon>OSLEUM clade</taxon>
        <taxon>Lecanoromycetidae</taxon>
        <taxon>Lecanorales</taxon>
        <taxon>Lecanorineae</taxon>
        <taxon>Parmeliaceae</taxon>
        <taxon>Alectoria</taxon>
    </lineage>
</organism>
<protein>
    <submittedName>
        <fullName evidence="2">Uncharacterized protein</fullName>
    </submittedName>
</protein>
<accession>A0A8H3FIJ8</accession>
<sequence length="68" mass="7581">MPRRGPTNADRVIHQDEVVRAAGRRRYRQGVGPGWDDTEEEGDLSHAPNHGRDRGVNQYGEPLSPPPP</sequence>
<evidence type="ECO:0000313" key="3">
    <source>
        <dbReference type="Proteomes" id="UP000664203"/>
    </source>
</evidence>